<dbReference type="InterPro" id="IPR005467">
    <property type="entry name" value="His_kinase_dom"/>
</dbReference>
<dbReference type="InterPro" id="IPR036890">
    <property type="entry name" value="HATPase_C_sf"/>
</dbReference>
<evidence type="ECO:0000313" key="9">
    <source>
        <dbReference type="EMBL" id="MFD0761401.1"/>
    </source>
</evidence>
<dbReference type="Gene3D" id="1.10.287.130">
    <property type="match status" value="1"/>
</dbReference>
<keyword evidence="3" id="KW-0597">Phosphoprotein</keyword>
<dbReference type="PRINTS" id="PR00344">
    <property type="entry name" value="BCTRLSENSOR"/>
</dbReference>
<proteinExistence type="predicted"/>
<feature type="coiled-coil region" evidence="7">
    <location>
        <begin position="5"/>
        <end position="39"/>
    </location>
</feature>
<comment type="caution">
    <text evidence="9">The sequence shown here is derived from an EMBL/GenBank/DDBJ whole genome shotgun (WGS) entry which is preliminary data.</text>
</comment>
<dbReference type="InterPro" id="IPR036097">
    <property type="entry name" value="HisK_dim/P_sf"/>
</dbReference>
<sequence length="264" mass="29960">MNKKEKTSKNKIEELEEKIIDLSLKLRTKNIELEEVQKRNKTILSKLIHNIKNPVGVIFSFSEIMLESAEDYTSDKLKKHAQIINNSADFSIQFLNSLANYTLIHSQNFNLNKSSNNYIETVQSAIAFYKETAAAKNIELSKNFNEKPIFLNIDHSEILKVLKAIIHNAIRYSKSNTTIKISISQDKKNITTTITDQGIGISEVDLPNLCNEFFVVNTYSEDKQKCIGLSLNLANKILKLHNGYIKINSIIEQGTSVSIILPIK</sequence>
<evidence type="ECO:0000259" key="8">
    <source>
        <dbReference type="PROSITE" id="PS50109"/>
    </source>
</evidence>
<evidence type="ECO:0000256" key="4">
    <source>
        <dbReference type="ARBA" id="ARBA00022679"/>
    </source>
</evidence>
<dbReference type="GO" id="GO:0016301">
    <property type="term" value="F:kinase activity"/>
    <property type="evidence" value="ECO:0007669"/>
    <property type="project" value="UniProtKB-KW"/>
</dbReference>
<evidence type="ECO:0000256" key="3">
    <source>
        <dbReference type="ARBA" id="ARBA00022553"/>
    </source>
</evidence>
<gene>
    <name evidence="9" type="ORF">ACFQZW_04855</name>
</gene>
<dbReference type="SUPFAM" id="SSF55874">
    <property type="entry name" value="ATPase domain of HSP90 chaperone/DNA topoisomerase II/histidine kinase"/>
    <property type="match status" value="1"/>
</dbReference>
<dbReference type="InterPro" id="IPR004358">
    <property type="entry name" value="Sig_transdc_His_kin-like_C"/>
</dbReference>
<evidence type="ECO:0000256" key="7">
    <source>
        <dbReference type="SAM" id="Coils"/>
    </source>
</evidence>
<evidence type="ECO:0000256" key="5">
    <source>
        <dbReference type="ARBA" id="ARBA00022777"/>
    </source>
</evidence>
<keyword evidence="6" id="KW-0902">Two-component regulatory system</keyword>
<name>A0ABW2Z3H2_9FLAO</name>
<dbReference type="RefSeq" id="WP_386781583.1">
    <property type="nucleotide sequence ID" value="NZ_JBHTIC010000006.1"/>
</dbReference>
<reference evidence="10" key="1">
    <citation type="journal article" date="2019" name="Int. J. Syst. Evol. Microbiol.">
        <title>The Global Catalogue of Microorganisms (GCM) 10K type strain sequencing project: providing services to taxonomists for standard genome sequencing and annotation.</title>
        <authorList>
            <consortium name="The Broad Institute Genomics Platform"/>
            <consortium name="The Broad Institute Genome Sequencing Center for Infectious Disease"/>
            <person name="Wu L."/>
            <person name="Ma J."/>
        </authorList>
    </citation>
    <scope>NUCLEOTIDE SEQUENCE [LARGE SCALE GENOMIC DNA]</scope>
    <source>
        <strain evidence="10">CCUG 60022</strain>
    </source>
</reference>
<dbReference type="SMART" id="SM00387">
    <property type="entry name" value="HATPase_c"/>
    <property type="match status" value="1"/>
</dbReference>
<dbReference type="Gene3D" id="3.30.565.10">
    <property type="entry name" value="Histidine kinase-like ATPase, C-terminal domain"/>
    <property type="match status" value="1"/>
</dbReference>
<dbReference type="InterPro" id="IPR050351">
    <property type="entry name" value="BphY/WalK/GraS-like"/>
</dbReference>
<evidence type="ECO:0000256" key="2">
    <source>
        <dbReference type="ARBA" id="ARBA00012438"/>
    </source>
</evidence>
<organism evidence="9 10">
    <name type="scientific">Lutibacter aestuarii</name>
    <dbReference type="NCBI Taxonomy" id="861111"/>
    <lineage>
        <taxon>Bacteria</taxon>
        <taxon>Pseudomonadati</taxon>
        <taxon>Bacteroidota</taxon>
        <taxon>Flavobacteriia</taxon>
        <taxon>Flavobacteriales</taxon>
        <taxon>Flavobacteriaceae</taxon>
        <taxon>Lutibacter</taxon>
    </lineage>
</organism>
<accession>A0ABW2Z3H2</accession>
<keyword evidence="10" id="KW-1185">Reference proteome</keyword>
<protein>
    <recommendedName>
        <fullName evidence="2">histidine kinase</fullName>
        <ecNumber evidence="2">2.7.13.3</ecNumber>
    </recommendedName>
</protein>
<dbReference type="EMBL" id="JBHTIC010000006">
    <property type="protein sequence ID" value="MFD0761401.1"/>
    <property type="molecule type" value="Genomic_DNA"/>
</dbReference>
<comment type="catalytic activity">
    <reaction evidence="1">
        <text>ATP + protein L-histidine = ADP + protein N-phospho-L-histidine.</text>
        <dbReference type="EC" id="2.7.13.3"/>
    </reaction>
</comment>
<keyword evidence="4" id="KW-0808">Transferase</keyword>
<dbReference type="InterPro" id="IPR003594">
    <property type="entry name" value="HATPase_dom"/>
</dbReference>
<dbReference type="PROSITE" id="PS50109">
    <property type="entry name" value="HIS_KIN"/>
    <property type="match status" value="1"/>
</dbReference>
<dbReference type="EC" id="2.7.13.3" evidence="2"/>
<dbReference type="PANTHER" id="PTHR45453">
    <property type="entry name" value="PHOSPHATE REGULON SENSOR PROTEIN PHOR"/>
    <property type="match status" value="1"/>
</dbReference>
<dbReference type="SUPFAM" id="SSF47384">
    <property type="entry name" value="Homodimeric domain of signal transducing histidine kinase"/>
    <property type="match status" value="1"/>
</dbReference>
<dbReference type="Proteomes" id="UP001597032">
    <property type="component" value="Unassembled WGS sequence"/>
</dbReference>
<dbReference type="Pfam" id="PF02518">
    <property type="entry name" value="HATPase_c"/>
    <property type="match status" value="1"/>
</dbReference>
<evidence type="ECO:0000256" key="1">
    <source>
        <dbReference type="ARBA" id="ARBA00000085"/>
    </source>
</evidence>
<keyword evidence="7" id="KW-0175">Coiled coil</keyword>
<evidence type="ECO:0000256" key="6">
    <source>
        <dbReference type="ARBA" id="ARBA00023012"/>
    </source>
</evidence>
<evidence type="ECO:0000313" key="10">
    <source>
        <dbReference type="Proteomes" id="UP001597032"/>
    </source>
</evidence>
<feature type="domain" description="Histidine kinase" evidence="8">
    <location>
        <begin position="46"/>
        <end position="264"/>
    </location>
</feature>
<dbReference type="PANTHER" id="PTHR45453:SF1">
    <property type="entry name" value="PHOSPHATE REGULON SENSOR PROTEIN PHOR"/>
    <property type="match status" value="1"/>
</dbReference>
<keyword evidence="5 9" id="KW-0418">Kinase</keyword>